<sequence>MKLLDGAPVADLVHSNPMLQQRVEASMTWFIEGATRSSDLYDLLVGLEIADHTCIVVDSAGQESDHATRVGIRVAISKQIIFVLCMKSMLSDLLA</sequence>
<proteinExistence type="predicted"/>
<evidence type="ECO:0000313" key="2">
    <source>
        <dbReference type="Proteomes" id="UP001061302"/>
    </source>
</evidence>
<protein>
    <submittedName>
        <fullName evidence="1">Uncharacterized protein</fullName>
    </submittedName>
</protein>
<keyword evidence="2" id="KW-1185">Reference proteome</keyword>
<accession>A0ABY6DMP7</accession>
<dbReference type="EMBL" id="CP106753">
    <property type="protein sequence ID" value="UXY15483.1"/>
    <property type="molecule type" value="Genomic_DNA"/>
</dbReference>
<name>A0ABY6DMP7_9NEIS</name>
<dbReference type="RefSeq" id="WP_263124894.1">
    <property type="nucleotide sequence ID" value="NZ_CP106753.1"/>
</dbReference>
<evidence type="ECO:0000313" key="1">
    <source>
        <dbReference type="EMBL" id="UXY15483.1"/>
    </source>
</evidence>
<organism evidence="1 2">
    <name type="scientific">Chitiniphilus purpureus</name>
    <dbReference type="NCBI Taxonomy" id="2981137"/>
    <lineage>
        <taxon>Bacteria</taxon>
        <taxon>Pseudomonadati</taxon>
        <taxon>Pseudomonadota</taxon>
        <taxon>Betaproteobacteria</taxon>
        <taxon>Neisseriales</taxon>
        <taxon>Chitinibacteraceae</taxon>
        <taxon>Chitiniphilus</taxon>
    </lineage>
</organism>
<dbReference type="Proteomes" id="UP001061302">
    <property type="component" value="Chromosome"/>
</dbReference>
<gene>
    <name evidence="1" type="ORF">N8I74_00255</name>
</gene>
<reference evidence="1" key="1">
    <citation type="submission" date="2022-10" db="EMBL/GenBank/DDBJ databases">
        <title>Chitiniphilus purpureus sp. nov., a novel chitin-degrading bacterium isolated from crawfish pond sediment.</title>
        <authorList>
            <person name="Li K."/>
        </authorList>
    </citation>
    <scope>NUCLEOTIDE SEQUENCE</scope>
    <source>
        <strain evidence="1">CD1</strain>
    </source>
</reference>